<dbReference type="PANTHER" id="PTHR34989:SF1">
    <property type="entry name" value="PROTEIN HDED"/>
    <property type="match status" value="1"/>
</dbReference>
<feature type="transmembrane region" description="Helical" evidence="1">
    <location>
        <begin position="114"/>
        <end position="133"/>
    </location>
</feature>
<feature type="transmembrane region" description="Helical" evidence="1">
    <location>
        <begin position="140"/>
        <end position="161"/>
    </location>
</feature>
<protein>
    <submittedName>
        <fullName evidence="2">HdeD family acid-resistance protein</fullName>
    </submittedName>
</protein>
<dbReference type="Pfam" id="PF03729">
    <property type="entry name" value="DUF308"/>
    <property type="match status" value="1"/>
</dbReference>
<reference evidence="2" key="1">
    <citation type="submission" date="2021-04" db="EMBL/GenBank/DDBJ databases">
        <title>Draft genome sequence data of methanotrophic Methylovulum sp. strain S1L and Methylomonas sp. strain S2AM isolated from boreal lake water columns.</title>
        <authorList>
            <person name="Rissanen A.J."/>
            <person name="Mangayil R."/>
            <person name="Svenning M.M."/>
            <person name="Khanongnuch R."/>
        </authorList>
    </citation>
    <scope>NUCLEOTIDE SEQUENCE</scope>
    <source>
        <strain evidence="2">S2AM</strain>
    </source>
</reference>
<dbReference type="Proteomes" id="UP000676649">
    <property type="component" value="Chromosome"/>
</dbReference>
<organism evidence="2 3">
    <name type="scientific">Methylomonas paludis</name>
    <dbReference type="NCBI Taxonomy" id="1173101"/>
    <lineage>
        <taxon>Bacteria</taxon>
        <taxon>Pseudomonadati</taxon>
        <taxon>Pseudomonadota</taxon>
        <taxon>Gammaproteobacteria</taxon>
        <taxon>Methylococcales</taxon>
        <taxon>Methylococcaceae</taxon>
        <taxon>Methylomonas</taxon>
    </lineage>
</organism>
<keyword evidence="1" id="KW-1133">Transmembrane helix</keyword>
<feature type="transmembrane region" description="Helical" evidence="1">
    <location>
        <begin position="58"/>
        <end position="77"/>
    </location>
</feature>
<dbReference type="GO" id="GO:0005886">
    <property type="term" value="C:plasma membrane"/>
    <property type="evidence" value="ECO:0007669"/>
    <property type="project" value="TreeGrafter"/>
</dbReference>
<dbReference type="InterPro" id="IPR052712">
    <property type="entry name" value="Acid_resist_chaperone_HdeD"/>
</dbReference>
<proteinExistence type="predicted"/>
<dbReference type="EMBL" id="CP073754">
    <property type="protein sequence ID" value="QWF69759.1"/>
    <property type="molecule type" value="Genomic_DNA"/>
</dbReference>
<sequence length="194" mass="21459">MNINAQFKSSGGIRPLQLQVLSYLQQHWKWFAAEGLFLITMGTTAIIVPSVFTLGITLFLGWLLLVCGVFQTVRVISISNMPGFGLWLFSGVLQIIIGYFLVADPTEGRMTLTLLLSIFFAMDGLAKVSLAVMLRPLARWGWTIFSGLTSLFLAIIVWAGWPGTAVWIPGLLLGINLIFAGWSLLYISLHHKSQ</sequence>
<feature type="transmembrane region" description="Helical" evidence="1">
    <location>
        <begin position="167"/>
        <end position="189"/>
    </location>
</feature>
<dbReference type="AlphaFoldDB" id="A0A975MLV2"/>
<dbReference type="InterPro" id="IPR005325">
    <property type="entry name" value="DUF308_memb"/>
</dbReference>
<feature type="transmembrane region" description="Helical" evidence="1">
    <location>
        <begin position="31"/>
        <end position="52"/>
    </location>
</feature>
<keyword evidence="1" id="KW-0472">Membrane</keyword>
<dbReference type="RefSeq" id="WP_215580183.1">
    <property type="nucleotide sequence ID" value="NZ_CP073754.1"/>
</dbReference>
<dbReference type="KEGG" id="mpad:KEF85_10275"/>
<keyword evidence="1" id="KW-0812">Transmembrane</keyword>
<evidence type="ECO:0000313" key="2">
    <source>
        <dbReference type="EMBL" id="QWF69759.1"/>
    </source>
</evidence>
<name>A0A975MLV2_9GAMM</name>
<keyword evidence="3" id="KW-1185">Reference proteome</keyword>
<dbReference type="PANTHER" id="PTHR34989">
    <property type="entry name" value="PROTEIN HDED"/>
    <property type="match status" value="1"/>
</dbReference>
<accession>A0A975MLV2</accession>
<feature type="transmembrane region" description="Helical" evidence="1">
    <location>
        <begin position="84"/>
        <end position="102"/>
    </location>
</feature>
<evidence type="ECO:0000256" key="1">
    <source>
        <dbReference type="SAM" id="Phobius"/>
    </source>
</evidence>
<gene>
    <name evidence="2" type="ORF">KEF85_10275</name>
</gene>
<evidence type="ECO:0000313" key="3">
    <source>
        <dbReference type="Proteomes" id="UP000676649"/>
    </source>
</evidence>